<keyword evidence="1" id="KW-0489">Methyltransferase</keyword>
<dbReference type="EC" id="2.1.1.68" evidence="1"/>
<dbReference type="EC" id="2.1.1.169" evidence="1"/>
<sequence length="367" mass="40013">MGSSAATTTTTNITVSDESDEEACLHAMQLVSSSILPMTFKAAIELNLFNIISAASPNPLSATEITSLLPSSTPSTPIMLDRILRLLSSYSILTCSLSTDPISGAITHRYAAAPVVKYLAQNEDGFTLSALGLMNQDKVLMESWCYLKDTVLNGGIPFNMAHGMTSFEYHGTDPRFNKVFNEGMKNHSAIIMKRILEKYRGFDDVKVLVDVGGGVGGTLAQVVAKHKHIKGINFDLPHVISEATPIPGVEHVGGDMFESVPSGDAIFMKWILHDWSDEHGLKILKNCWKALPENGKVILVECILPVAPENTYAAQSVFHLDMIMLAHNPGGKERTAQEFESMAKQAGFSAMKPYFSFAGAWVIELFK</sequence>
<evidence type="ECO:0000313" key="1">
    <source>
        <dbReference type="EMBL" id="KAH7668395.1"/>
    </source>
</evidence>
<organism evidence="1 2">
    <name type="scientific">Dioscorea alata</name>
    <name type="common">Purple yam</name>
    <dbReference type="NCBI Taxonomy" id="55571"/>
    <lineage>
        <taxon>Eukaryota</taxon>
        <taxon>Viridiplantae</taxon>
        <taxon>Streptophyta</taxon>
        <taxon>Embryophyta</taxon>
        <taxon>Tracheophyta</taxon>
        <taxon>Spermatophyta</taxon>
        <taxon>Magnoliopsida</taxon>
        <taxon>Liliopsida</taxon>
        <taxon>Dioscoreales</taxon>
        <taxon>Dioscoreaceae</taxon>
        <taxon>Dioscorea</taxon>
    </lineage>
</organism>
<reference evidence="2" key="1">
    <citation type="journal article" date="2022" name="Nat. Commun.">
        <title>Chromosome evolution and the genetic basis of agronomically important traits in greater yam.</title>
        <authorList>
            <person name="Bredeson J.V."/>
            <person name="Lyons J.B."/>
            <person name="Oniyinde I.O."/>
            <person name="Okereke N.R."/>
            <person name="Kolade O."/>
            <person name="Nnabue I."/>
            <person name="Nwadili C.O."/>
            <person name="Hribova E."/>
            <person name="Parker M."/>
            <person name="Nwogha J."/>
            <person name="Shu S."/>
            <person name="Carlson J."/>
            <person name="Kariba R."/>
            <person name="Muthemba S."/>
            <person name="Knop K."/>
            <person name="Barton G.J."/>
            <person name="Sherwood A.V."/>
            <person name="Lopez-Montes A."/>
            <person name="Asiedu R."/>
            <person name="Jamnadass R."/>
            <person name="Muchugi A."/>
            <person name="Goodstein D."/>
            <person name="Egesi C.N."/>
            <person name="Featherston J."/>
            <person name="Asfaw A."/>
            <person name="Simpson G.G."/>
            <person name="Dolezel J."/>
            <person name="Hendre P.S."/>
            <person name="Van Deynze A."/>
            <person name="Kumar P.L."/>
            <person name="Obidiegwu J.E."/>
            <person name="Bhattacharjee R."/>
            <person name="Rokhsar D.S."/>
        </authorList>
    </citation>
    <scope>NUCLEOTIDE SEQUENCE [LARGE SCALE GENOMIC DNA]</scope>
    <source>
        <strain evidence="2">cv. TDa95/00328</strain>
    </source>
</reference>
<proteinExistence type="predicted"/>
<gene>
    <name evidence="1" type="ORF">IHE45_11G008300</name>
</gene>
<dbReference type="EC" id="2.1.1.104" evidence="1"/>
<comment type="caution">
    <text evidence="1">The sequence shown here is derived from an EMBL/GenBank/DDBJ whole genome shotgun (WGS) entry which is preliminary data.</text>
</comment>
<protein>
    <submittedName>
        <fullName evidence="1">Caffeic acid 3-O-methyltransferase protein</fullName>
        <ecNumber evidence="1">2.1.1.104</ecNumber>
        <ecNumber evidence="1">2.1.1.169</ecNumber>
        <ecNumber evidence="1">2.1.1.68</ecNumber>
    </submittedName>
</protein>
<keyword evidence="1" id="KW-0808">Transferase</keyword>
<dbReference type="EMBL" id="CM037021">
    <property type="protein sequence ID" value="KAH7668395.1"/>
    <property type="molecule type" value="Genomic_DNA"/>
</dbReference>
<name>A0ACB7V4L1_DIOAL</name>
<accession>A0ACB7V4L1</accession>
<dbReference type="Proteomes" id="UP000827976">
    <property type="component" value="Chromosome 11"/>
</dbReference>
<evidence type="ECO:0000313" key="2">
    <source>
        <dbReference type="Proteomes" id="UP000827976"/>
    </source>
</evidence>
<keyword evidence="2" id="KW-1185">Reference proteome</keyword>